<evidence type="ECO:0000313" key="3">
    <source>
        <dbReference type="EMBL" id="MBA2779006.1"/>
    </source>
</evidence>
<dbReference type="EMBL" id="JABFUB010000014">
    <property type="protein sequence ID" value="MCG6662933.1"/>
    <property type="molecule type" value="Genomic_DNA"/>
</dbReference>
<accession>A0A7W0AE63</accession>
<evidence type="ECO:0000313" key="4">
    <source>
        <dbReference type="EMBL" id="MCG6662933.1"/>
    </source>
</evidence>
<dbReference type="Gene3D" id="2.40.128.130">
    <property type="entry name" value="Autotransporter beta-domain"/>
    <property type="match status" value="1"/>
</dbReference>
<dbReference type="EMBL" id="JACEFT010000008">
    <property type="protein sequence ID" value="MBA2779006.1"/>
    <property type="molecule type" value="Genomic_DNA"/>
</dbReference>
<feature type="chain" id="PRO_5031277145" evidence="1">
    <location>
        <begin position="24"/>
        <end position="875"/>
    </location>
</feature>
<reference evidence="3 5" key="2">
    <citation type="submission" date="2020-07" db="EMBL/GenBank/DDBJ databases">
        <title>Identification of Halomonas strains.</title>
        <authorList>
            <person name="Xiao Z."/>
            <person name="Shen J."/>
        </authorList>
    </citation>
    <scope>NUCLEOTIDE SEQUENCE [LARGE SCALE GENOMIC DNA]</scope>
    <source>
        <strain evidence="3 5">DSM 17331</strain>
    </source>
</reference>
<dbReference type="InterPro" id="IPR005546">
    <property type="entry name" value="Autotransporte_beta"/>
</dbReference>
<dbReference type="RefSeq" id="WP_181514482.1">
    <property type="nucleotide sequence ID" value="NZ_JABFUB010000014.1"/>
</dbReference>
<reference evidence="4 6" key="1">
    <citation type="submission" date="2020-05" db="EMBL/GenBank/DDBJ databases">
        <title>Comparative genomic analysis of denitrifying bacteria from Halomonas genus.</title>
        <authorList>
            <person name="Wang L."/>
            <person name="Shao Z."/>
        </authorList>
    </citation>
    <scope>NUCLEOTIDE SEQUENCE [LARGE SCALE GENOMIC DNA]</scope>
    <source>
        <strain evidence="4 6">DSM 17331</strain>
    </source>
</reference>
<dbReference type="NCBIfam" id="TIGR01414">
    <property type="entry name" value="autotrans_barl"/>
    <property type="match status" value="1"/>
</dbReference>
<gene>
    <name evidence="3" type="ORF">H1D44_08840</name>
    <name evidence="4" type="ORF">HOP48_15440</name>
</gene>
<keyword evidence="6" id="KW-1185">Reference proteome</keyword>
<dbReference type="InterPro" id="IPR036709">
    <property type="entry name" value="Autotransporte_beta_dom_sf"/>
</dbReference>
<dbReference type="Proteomes" id="UP000518091">
    <property type="component" value="Unassembled WGS sequence"/>
</dbReference>
<dbReference type="Proteomes" id="UP000814353">
    <property type="component" value="Unassembled WGS sequence"/>
</dbReference>
<dbReference type="InterPro" id="IPR006315">
    <property type="entry name" value="OM_autotransptr_brl_dom"/>
</dbReference>
<name>A0A7W0AE63_9GAMM</name>
<evidence type="ECO:0000313" key="6">
    <source>
        <dbReference type="Proteomes" id="UP000814353"/>
    </source>
</evidence>
<protein>
    <submittedName>
        <fullName evidence="3">Autotransporter domain-containing protein</fullName>
    </submittedName>
</protein>
<evidence type="ECO:0000313" key="5">
    <source>
        <dbReference type="Proteomes" id="UP000518091"/>
    </source>
</evidence>
<proteinExistence type="predicted"/>
<sequence length="875" mass="93776">MIIRRTPLALAISLAAAAGTVQAGDNGGGSSYDHVPYYQYIYFTEEEFAEFEGGHHDSLGEYTNGKYLTVNKNLEGLDDPLFLIVSAQLDEAYDRQNPTSINAVNREAIEVDGGTWQQALIANTSTLTTSGVVDSPWELDEQDLESPVYGLVKYVENDQGEPIGWRPHAILIKGAEIVGITAQDSDAAKLAELDMFESGESRIVIFNSGELESEGHAIFALGDDIDPNWRPHLVGSIVNQTGQDSSGGLISSEYGHVLLMAEADMTGNILNDQGARMSGQNGVVGILVNSNFQGNIINHGTVETKAGSAIHIADSRFQGAIVNTGTIDTKGSEATIDIRNTAGNIYIDQRGTLTGQQAMHLDGQNIRVRLSDGSVQGDTLMQGATVTYAGGTYTGNVTNQGGLFVVEGLQTIDGTYQQDAAATLSLSSRQVSRLTANSINLAEGSKLVIGNGDAYRDFVDGGQIVVLEAAQLEQELDLSAIELLSGSGLLRVHGHRFSNDGTQLLVSYSALNGEQIAEEAIQRSNATGAKARQLQGLGRALDNVLLRNDQAARVIGDNIDRLEELLPDTSGSVSSGTTSASQAGSGAVAVRSRGVAAGDALANQGVWLQGLYGKIDQRERDGIAGFDSDTRGFVLGGDIELHNGTVLGLAWSRTSTDVDGKNGLTRSEIDFDQITAYTGRAYQNWLFDAQLSYGWGSNDTSRRVLGDNARADFDSEQVSVMAAAAYEHQLDNATRLTPRLSATYANLELDAFEERGDGLFNLRQDDQRIERFEVGLEAELSHLSAIGNVMAEPRLTLGVHHDFQGKARSNVNAFAFAPEETFIVEGPEPDNTRYTAGIGVDLYSEGGFTTSLDYGYGWSSSMKSHGGSLQLRYDF</sequence>
<dbReference type="GO" id="GO:0019867">
    <property type="term" value="C:outer membrane"/>
    <property type="evidence" value="ECO:0007669"/>
    <property type="project" value="InterPro"/>
</dbReference>
<dbReference type="Pfam" id="PF03797">
    <property type="entry name" value="Autotransporter"/>
    <property type="match status" value="1"/>
</dbReference>
<comment type="caution">
    <text evidence="3">The sequence shown here is derived from an EMBL/GenBank/DDBJ whole genome shotgun (WGS) entry which is preliminary data.</text>
</comment>
<feature type="domain" description="Autotransporter" evidence="2">
    <location>
        <begin position="599"/>
        <end position="875"/>
    </location>
</feature>
<keyword evidence="1" id="KW-0732">Signal</keyword>
<dbReference type="PROSITE" id="PS51208">
    <property type="entry name" value="AUTOTRANSPORTER"/>
    <property type="match status" value="1"/>
</dbReference>
<dbReference type="AlphaFoldDB" id="A0A7W0AE63"/>
<dbReference type="SUPFAM" id="SSF103515">
    <property type="entry name" value="Autotransporter"/>
    <property type="match status" value="1"/>
</dbReference>
<evidence type="ECO:0000259" key="2">
    <source>
        <dbReference type="PROSITE" id="PS51208"/>
    </source>
</evidence>
<feature type="signal peptide" evidence="1">
    <location>
        <begin position="1"/>
        <end position="23"/>
    </location>
</feature>
<organism evidence="3 5">
    <name type="scientific">Billgrantia kenyensis</name>
    <dbReference type="NCBI Taxonomy" id="321266"/>
    <lineage>
        <taxon>Bacteria</taxon>
        <taxon>Pseudomonadati</taxon>
        <taxon>Pseudomonadota</taxon>
        <taxon>Gammaproteobacteria</taxon>
        <taxon>Oceanospirillales</taxon>
        <taxon>Halomonadaceae</taxon>
        <taxon>Billgrantia</taxon>
    </lineage>
</organism>
<evidence type="ECO:0000256" key="1">
    <source>
        <dbReference type="SAM" id="SignalP"/>
    </source>
</evidence>
<dbReference type="SMART" id="SM00869">
    <property type="entry name" value="Autotransporter"/>
    <property type="match status" value="1"/>
</dbReference>